<sequence length="672" mass="75090">KSFSQTNITMEPNRNSSISSDRKTNKTTFASSAHARPNRRSTASSAMVMKPNGKSAVTSAILMKPNASTALSSTHGDQVMFFRYVSLGPTEVDLRFQLIHFCEARNPNTKTLIGQGMILIDEEGTVIQGFVLAGRVGTYELEPGSVYKLRNFFGSRNKVQYRVTDHSATITFAWKSELSVIDNPSVPIPEDRFRFHSYEEFQANCDRKVDLYDYVGHMKLVNGQTITEHTVLDEVDIAYKRHLCVHPSRGYLEWLRSNSDIANKINAKVVTKPETATLEELFAYIKHETAKVVWFECTATIDDVVQGSAWYYISCGGCNSKAVKGLNSLICNNKKCGKSDVTGVAQYLTRISAVFVILGDAGKELTGKHGSELVASYFEANEGVVADHCVPVPQALLATIGHTYKFIVKVSYHNLSGKTQTITVTKIFPPEAPQPIAPLDEHAVPSTSDGILKTGSDRVRKAAETVESDEAKRCKSRLTGNIQPNDPKNLTEGDIYEFSGFFVIHNSRHRKLTQLPYYIQIDKKTIASKVTDIGPIFPVHNFSPQNYKNLLRLATTPTYLPDVVGQILIIQKRNPYHPEINTDARIGLRLNRSTMVKLILCDKQAADFSILQSNKNRKFKLVIITSIIPKLFQGKLLLTSSPATNFYFNKSIDYIKHFKGRIRDHAKTCSKE</sequence>
<organism evidence="2 3">
    <name type="scientific">Brassica napus</name>
    <name type="common">Rape</name>
    <dbReference type="NCBI Taxonomy" id="3708"/>
    <lineage>
        <taxon>Eukaryota</taxon>
        <taxon>Viridiplantae</taxon>
        <taxon>Streptophyta</taxon>
        <taxon>Embryophyta</taxon>
        <taxon>Tracheophyta</taxon>
        <taxon>Spermatophyta</taxon>
        <taxon>Magnoliopsida</taxon>
        <taxon>eudicotyledons</taxon>
        <taxon>Gunneridae</taxon>
        <taxon>Pentapetalae</taxon>
        <taxon>rosids</taxon>
        <taxon>malvids</taxon>
        <taxon>Brassicales</taxon>
        <taxon>Brassicaceae</taxon>
        <taxon>Brassiceae</taxon>
        <taxon>Brassica</taxon>
    </lineage>
</organism>
<feature type="region of interest" description="Disordered" evidence="1">
    <location>
        <begin position="1"/>
        <end position="49"/>
    </location>
</feature>
<reference evidence="2 3" key="1">
    <citation type="submission" date="2021-05" db="EMBL/GenBank/DDBJ databases">
        <title>Genome Assembly of Synthetic Allotetraploid Brassica napus Reveals Homoeologous Exchanges between Subgenomes.</title>
        <authorList>
            <person name="Davis J.T."/>
        </authorList>
    </citation>
    <scope>NUCLEOTIDE SEQUENCE [LARGE SCALE GENOMIC DNA]</scope>
    <source>
        <strain evidence="3">cv. Da-Ae</strain>
        <tissue evidence="2">Seedling</tissue>
    </source>
</reference>
<dbReference type="EMBL" id="JAGKQM010000016">
    <property type="protein sequence ID" value="KAH0873282.1"/>
    <property type="molecule type" value="Genomic_DNA"/>
</dbReference>
<feature type="compositionally biased region" description="Polar residues" evidence="1">
    <location>
        <begin position="1"/>
        <end position="19"/>
    </location>
</feature>
<dbReference type="PANTHER" id="PTHR47165">
    <property type="entry name" value="OS03G0429900 PROTEIN"/>
    <property type="match status" value="1"/>
</dbReference>
<evidence type="ECO:0008006" key="4">
    <source>
        <dbReference type="Google" id="ProtNLM"/>
    </source>
</evidence>
<keyword evidence="3" id="KW-1185">Reference proteome</keyword>
<accession>A0ABQ7YZB7</accession>
<evidence type="ECO:0000313" key="3">
    <source>
        <dbReference type="Proteomes" id="UP000824890"/>
    </source>
</evidence>
<protein>
    <recommendedName>
        <fullName evidence="4">Replication factor A C-terminal domain-containing protein</fullName>
    </recommendedName>
</protein>
<evidence type="ECO:0000256" key="1">
    <source>
        <dbReference type="SAM" id="MobiDB-lite"/>
    </source>
</evidence>
<dbReference type="PANTHER" id="PTHR47165:SF4">
    <property type="entry name" value="OS03G0429900 PROTEIN"/>
    <property type="match status" value="1"/>
</dbReference>
<feature type="non-terminal residue" evidence="2">
    <location>
        <position position="1"/>
    </location>
</feature>
<dbReference type="Proteomes" id="UP000824890">
    <property type="component" value="Unassembled WGS sequence"/>
</dbReference>
<dbReference type="InterPro" id="IPR012340">
    <property type="entry name" value="NA-bd_OB-fold"/>
</dbReference>
<dbReference type="SUPFAM" id="SSF50249">
    <property type="entry name" value="Nucleic acid-binding proteins"/>
    <property type="match status" value="1"/>
</dbReference>
<name>A0ABQ7YZB7_BRANA</name>
<proteinExistence type="predicted"/>
<dbReference type="Gene3D" id="2.40.50.140">
    <property type="entry name" value="Nucleic acid-binding proteins"/>
    <property type="match status" value="2"/>
</dbReference>
<gene>
    <name evidence="2" type="ORF">HID58_070644</name>
</gene>
<comment type="caution">
    <text evidence="2">The sequence shown here is derived from an EMBL/GenBank/DDBJ whole genome shotgun (WGS) entry which is preliminary data.</text>
</comment>
<evidence type="ECO:0000313" key="2">
    <source>
        <dbReference type="EMBL" id="KAH0873282.1"/>
    </source>
</evidence>